<dbReference type="KEGG" id="scj:SCANT_v1c05740"/>
<evidence type="ECO:0000313" key="3">
    <source>
        <dbReference type="Proteomes" id="UP000063919"/>
    </source>
</evidence>
<organism evidence="2 3">
    <name type="scientific">Spiroplasma cantharicola</name>
    <dbReference type="NCBI Taxonomy" id="362837"/>
    <lineage>
        <taxon>Bacteria</taxon>
        <taxon>Bacillati</taxon>
        <taxon>Mycoplasmatota</taxon>
        <taxon>Mollicutes</taxon>
        <taxon>Entomoplasmatales</taxon>
        <taxon>Spiroplasmataceae</taxon>
        <taxon>Spiroplasma</taxon>
    </lineage>
</organism>
<proteinExistence type="predicted"/>
<dbReference type="Gene3D" id="1.10.10.10">
    <property type="entry name" value="Winged helix-like DNA-binding domain superfamily/Winged helix DNA-binding domain"/>
    <property type="match status" value="1"/>
</dbReference>
<dbReference type="GO" id="GO:0003677">
    <property type="term" value="F:DNA binding"/>
    <property type="evidence" value="ECO:0007669"/>
    <property type="project" value="InterPro"/>
</dbReference>
<dbReference type="STRING" id="362837.SCANT_v1c05740"/>
<reference evidence="2 3" key="1">
    <citation type="journal article" date="2015" name="Genome Announc.">
        <title>Complete Genome Sequence of Spiroplasma cantharicola CC-1T (DSM 21588), a Bacterium Isolated from Soldier Beetle (Cantharis carolinus).</title>
        <authorList>
            <person name="Lo W.S."/>
            <person name="Liu P.Y."/>
            <person name="Kuo C.H."/>
        </authorList>
    </citation>
    <scope>NUCLEOTIDE SEQUENCE [LARGE SCALE GENOMIC DNA]</scope>
    <source>
        <strain evidence="2 3">CC-1</strain>
    </source>
</reference>
<dbReference type="Pfam" id="PF01418">
    <property type="entry name" value="HTH_6"/>
    <property type="match status" value="1"/>
</dbReference>
<dbReference type="InterPro" id="IPR047640">
    <property type="entry name" value="RpiR-like"/>
</dbReference>
<gene>
    <name evidence="2" type="ORF">SCANT_v1c05740</name>
</gene>
<dbReference type="Proteomes" id="UP000063919">
    <property type="component" value="Chromosome"/>
</dbReference>
<dbReference type="PANTHER" id="PTHR30514">
    <property type="entry name" value="GLUCOKINASE"/>
    <property type="match status" value="1"/>
</dbReference>
<dbReference type="InterPro" id="IPR000281">
    <property type="entry name" value="HTH_RpiR"/>
</dbReference>
<dbReference type="GO" id="GO:0003700">
    <property type="term" value="F:DNA-binding transcription factor activity"/>
    <property type="evidence" value="ECO:0007669"/>
    <property type="project" value="InterPro"/>
</dbReference>
<dbReference type="OrthoDB" id="388934at2"/>
<dbReference type="InterPro" id="IPR009057">
    <property type="entry name" value="Homeodomain-like_sf"/>
</dbReference>
<dbReference type="PANTHER" id="PTHR30514:SF1">
    <property type="entry name" value="HTH-TYPE TRANSCRIPTIONAL REGULATOR HEXR-RELATED"/>
    <property type="match status" value="1"/>
</dbReference>
<name>A0A0M4JWU5_9MOLU</name>
<dbReference type="SUPFAM" id="SSF46689">
    <property type="entry name" value="Homeodomain-like"/>
    <property type="match status" value="1"/>
</dbReference>
<dbReference type="EMBL" id="CP012622">
    <property type="protein sequence ID" value="ALD66480.1"/>
    <property type="molecule type" value="Genomic_DNA"/>
</dbReference>
<evidence type="ECO:0000259" key="1">
    <source>
        <dbReference type="PROSITE" id="PS51071"/>
    </source>
</evidence>
<feature type="domain" description="HTH rpiR-type" evidence="1">
    <location>
        <begin position="2"/>
        <end position="79"/>
    </location>
</feature>
<sequence length="241" mass="28960">MTYVFDNLKIISKEFEDTTFKIIAKRILENADRAIFCDQEELAAQTFVSISTITKFAKKMGFSGFRELNFKMKNEWRKLDYERKEKMETFEIFQSIEKWIHLNEDFINTVCEKIRESDFINIYTSYQANESSRYFANMLYEYEKNVTVLNNEFRFKAKKNNEKGFNLLILTGRDNDTLIDNFSKAYDENYTNFLISSDKQIDKLNFKFTKKMTVDYSLDNSQFSSREVVLHMLFFYIFKKI</sequence>
<dbReference type="AlphaFoldDB" id="A0A0M4JWU5"/>
<dbReference type="InterPro" id="IPR036388">
    <property type="entry name" value="WH-like_DNA-bd_sf"/>
</dbReference>
<dbReference type="GO" id="GO:0097367">
    <property type="term" value="F:carbohydrate derivative binding"/>
    <property type="evidence" value="ECO:0007669"/>
    <property type="project" value="InterPro"/>
</dbReference>
<evidence type="ECO:0000313" key="2">
    <source>
        <dbReference type="EMBL" id="ALD66480.1"/>
    </source>
</evidence>
<keyword evidence="3" id="KW-1185">Reference proteome</keyword>
<dbReference type="RefSeq" id="WP_053946238.1">
    <property type="nucleotide sequence ID" value="NZ_CP012622.1"/>
</dbReference>
<dbReference type="PATRIC" id="fig|362837.3.peg.587"/>
<accession>A0A0M4JWU5</accession>
<protein>
    <recommendedName>
        <fullName evidence="1">HTH rpiR-type domain-containing protein</fullName>
    </recommendedName>
</protein>
<dbReference type="PROSITE" id="PS51071">
    <property type="entry name" value="HTH_RPIR"/>
    <property type="match status" value="1"/>
</dbReference>